<dbReference type="InterPro" id="IPR047268">
    <property type="entry name" value="PWWP_BS69"/>
</dbReference>
<feature type="compositionally biased region" description="Basic and acidic residues" evidence="17">
    <location>
        <begin position="591"/>
        <end position="600"/>
    </location>
</feature>
<dbReference type="GO" id="GO:0005694">
    <property type="term" value="C:chromosome"/>
    <property type="evidence" value="ECO:0007669"/>
    <property type="project" value="UniProtKB-SubCell"/>
</dbReference>
<accession>A0A482X953</accession>
<dbReference type="SMART" id="SM00297">
    <property type="entry name" value="BROMO"/>
    <property type="match status" value="1"/>
</dbReference>
<dbReference type="InterPro" id="IPR001487">
    <property type="entry name" value="Bromodomain"/>
</dbReference>
<evidence type="ECO:0000256" key="14">
    <source>
        <dbReference type="ARBA" id="ARBA00023163"/>
    </source>
</evidence>
<evidence type="ECO:0000256" key="11">
    <source>
        <dbReference type="ARBA" id="ARBA00022853"/>
    </source>
</evidence>
<keyword evidence="5" id="KW-1017">Isopeptide bond</keyword>
<evidence type="ECO:0000259" key="18">
    <source>
        <dbReference type="PROSITE" id="PS50812"/>
    </source>
</evidence>
<feature type="compositionally biased region" description="Acidic residues" evidence="17">
    <location>
        <begin position="601"/>
        <end position="625"/>
    </location>
</feature>
<dbReference type="InterPro" id="IPR048589">
    <property type="entry name" value="SAMD1-like_WH"/>
</dbReference>
<dbReference type="Gene3D" id="3.30.40.10">
    <property type="entry name" value="Zinc/RING finger domain, C3HC4 (zinc finger)"/>
    <property type="match status" value="1"/>
</dbReference>
<dbReference type="Gene3D" id="6.10.140.2220">
    <property type="match status" value="1"/>
</dbReference>
<dbReference type="EMBL" id="QKKF02015335">
    <property type="protein sequence ID" value="RZF42237.1"/>
    <property type="molecule type" value="Genomic_DNA"/>
</dbReference>
<evidence type="ECO:0000256" key="5">
    <source>
        <dbReference type="ARBA" id="ARBA00022499"/>
    </source>
</evidence>
<dbReference type="Pfam" id="PF00855">
    <property type="entry name" value="PWWP"/>
    <property type="match status" value="1"/>
</dbReference>
<dbReference type="PROSITE" id="PS01360">
    <property type="entry name" value="ZF_MYND_1"/>
    <property type="match status" value="1"/>
</dbReference>
<dbReference type="PANTHER" id="PTHR46379">
    <property type="entry name" value="ZINC FINGER MYND DOMAIN-CONTAINING"/>
    <property type="match status" value="1"/>
</dbReference>
<keyword evidence="6" id="KW-0597">Phosphoprotein</keyword>
<keyword evidence="22" id="KW-1185">Reference proteome</keyword>
<dbReference type="GO" id="GO:0005634">
    <property type="term" value="C:nucleus"/>
    <property type="evidence" value="ECO:0007669"/>
    <property type="project" value="UniProtKB-SubCell"/>
</dbReference>
<evidence type="ECO:0000256" key="2">
    <source>
        <dbReference type="ARBA" id="ARBA00004286"/>
    </source>
</evidence>
<evidence type="ECO:0000313" key="22">
    <source>
        <dbReference type="Proteomes" id="UP000291343"/>
    </source>
</evidence>
<keyword evidence="8 16" id="KW-0863">Zinc-finger</keyword>
<dbReference type="Pfam" id="PF00628">
    <property type="entry name" value="PHD"/>
    <property type="match status" value="1"/>
</dbReference>
<organism evidence="21 22">
    <name type="scientific">Laodelphax striatellus</name>
    <name type="common">Small brown planthopper</name>
    <name type="synonym">Delphax striatella</name>
    <dbReference type="NCBI Taxonomy" id="195883"/>
    <lineage>
        <taxon>Eukaryota</taxon>
        <taxon>Metazoa</taxon>
        <taxon>Ecdysozoa</taxon>
        <taxon>Arthropoda</taxon>
        <taxon>Hexapoda</taxon>
        <taxon>Insecta</taxon>
        <taxon>Pterygota</taxon>
        <taxon>Neoptera</taxon>
        <taxon>Paraneoptera</taxon>
        <taxon>Hemiptera</taxon>
        <taxon>Auchenorrhyncha</taxon>
        <taxon>Fulgoroidea</taxon>
        <taxon>Delphacidae</taxon>
        <taxon>Criomorphinae</taxon>
        <taxon>Laodelphax</taxon>
    </lineage>
</organism>
<dbReference type="PROSITE" id="PS50812">
    <property type="entry name" value="PWWP"/>
    <property type="match status" value="1"/>
</dbReference>
<feature type="domain" description="SAMD1-like winged helix (WH)" evidence="20">
    <location>
        <begin position="13"/>
        <end position="89"/>
    </location>
</feature>
<dbReference type="InterPro" id="IPR019787">
    <property type="entry name" value="Znf_PHD-finger"/>
</dbReference>
<dbReference type="AlphaFoldDB" id="A0A482X953"/>
<feature type="compositionally biased region" description="Acidic residues" evidence="17">
    <location>
        <begin position="633"/>
        <end position="644"/>
    </location>
</feature>
<keyword evidence="13" id="KW-0103">Bromodomain</keyword>
<evidence type="ECO:0008006" key="23">
    <source>
        <dbReference type="Google" id="ProtNLM"/>
    </source>
</evidence>
<comment type="caution">
    <text evidence="21">The sequence shown here is derived from an EMBL/GenBank/DDBJ whole genome shotgun (WGS) entry which is preliminary data.</text>
</comment>
<dbReference type="PROSITE" id="PS52014">
    <property type="entry name" value="SAMD1_WH"/>
    <property type="match status" value="1"/>
</dbReference>
<evidence type="ECO:0000256" key="4">
    <source>
        <dbReference type="ARBA" id="ARBA00022491"/>
    </source>
</evidence>
<proteinExistence type="predicted"/>
<dbReference type="PROSITE" id="PS50865">
    <property type="entry name" value="ZF_MYND_2"/>
    <property type="match status" value="1"/>
</dbReference>
<name>A0A482X953_LAOST</name>
<feature type="compositionally biased region" description="Basic residues" evidence="17">
    <location>
        <begin position="577"/>
        <end position="590"/>
    </location>
</feature>
<evidence type="ECO:0000256" key="3">
    <source>
        <dbReference type="ARBA" id="ARBA00022454"/>
    </source>
</evidence>
<gene>
    <name evidence="21" type="ORF">LSTR_LSTR004386</name>
</gene>
<dbReference type="InterPro" id="IPR001965">
    <property type="entry name" value="Znf_PHD"/>
</dbReference>
<dbReference type="InterPro" id="IPR036427">
    <property type="entry name" value="Bromodomain-like_sf"/>
</dbReference>
<evidence type="ECO:0000256" key="10">
    <source>
        <dbReference type="ARBA" id="ARBA00022843"/>
    </source>
</evidence>
<dbReference type="InParanoid" id="A0A482X953"/>
<feature type="compositionally biased region" description="Low complexity" evidence="17">
    <location>
        <begin position="453"/>
        <end position="468"/>
    </location>
</feature>
<evidence type="ECO:0000313" key="21">
    <source>
        <dbReference type="EMBL" id="RZF42237.1"/>
    </source>
</evidence>
<comment type="subcellular location">
    <subcellularLocation>
        <location evidence="2">Chromosome</location>
    </subcellularLocation>
    <subcellularLocation>
        <location evidence="1">Nucleus</location>
    </subcellularLocation>
</comment>
<dbReference type="STRING" id="195883.A0A482X953"/>
<feature type="domain" description="PWWP" evidence="18">
    <location>
        <begin position="325"/>
        <end position="376"/>
    </location>
</feature>
<dbReference type="PANTHER" id="PTHR46379:SF1">
    <property type="entry name" value="ZINC FINGER MYND DOMAIN-CONTAINING PROTEIN 11"/>
    <property type="match status" value="1"/>
</dbReference>
<dbReference type="SUPFAM" id="SSF63748">
    <property type="entry name" value="Tudor/PWWP/MBT"/>
    <property type="match status" value="1"/>
</dbReference>
<dbReference type="Pfam" id="PF21524">
    <property type="entry name" value="SAMD1_WH"/>
    <property type="match status" value="1"/>
</dbReference>
<keyword evidence="11" id="KW-0156">Chromatin regulator</keyword>
<dbReference type="InterPro" id="IPR047269">
    <property type="entry name" value="ZMY11"/>
</dbReference>
<feature type="domain" description="MYND-type" evidence="19">
    <location>
        <begin position="784"/>
        <end position="819"/>
    </location>
</feature>
<dbReference type="SMART" id="SM00249">
    <property type="entry name" value="PHD"/>
    <property type="match status" value="1"/>
</dbReference>
<keyword evidence="7" id="KW-0479">Metal-binding</keyword>
<dbReference type="InterPro" id="IPR000313">
    <property type="entry name" value="PWWP_dom"/>
</dbReference>
<dbReference type="Pfam" id="PF24324">
    <property type="entry name" value="MYND_ZMYND11_ZMYD8"/>
    <property type="match status" value="1"/>
</dbReference>
<dbReference type="Pfam" id="PF00439">
    <property type="entry name" value="Bromodomain"/>
    <property type="match status" value="1"/>
</dbReference>
<dbReference type="GO" id="GO:0034243">
    <property type="term" value="P:regulation of transcription elongation by RNA polymerase II"/>
    <property type="evidence" value="ECO:0007669"/>
    <property type="project" value="InterPro"/>
</dbReference>
<dbReference type="Gene3D" id="1.20.920.10">
    <property type="entry name" value="Bromodomain-like"/>
    <property type="match status" value="1"/>
</dbReference>
<keyword evidence="3" id="KW-0158">Chromosome</keyword>
<keyword evidence="9" id="KW-0862">Zinc</keyword>
<dbReference type="GO" id="GO:0140006">
    <property type="term" value="F:histone H3 reader activity"/>
    <property type="evidence" value="ECO:0007669"/>
    <property type="project" value="UniProtKB-ARBA"/>
</dbReference>
<keyword evidence="4" id="KW-0678">Repressor</keyword>
<dbReference type="GO" id="GO:0008270">
    <property type="term" value="F:zinc ion binding"/>
    <property type="evidence" value="ECO:0007669"/>
    <property type="project" value="UniProtKB-KW"/>
</dbReference>
<evidence type="ECO:0000259" key="19">
    <source>
        <dbReference type="PROSITE" id="PS50865"/>
    </source>
</evidence>
<dbReference type="Proteomes" id="UP000291343">
    <property type="component" value="Unassembled WGS sequence"/>
</dbReference>
<dbReference type="InterPro" id="IPR057053">
    <property type="entry name" value="MYND_ZMYND11_ZMYD8"/>
</dbReference>
<keyword evidence="10" id="KW-0832">Ubl conjugation</keyword>
<dbReference type="SUPFAM" id="SSF144232">
    <property type="entry name" value="HIT/MYND zinc finger-like"/>
    <property type="match status" value="1"/>
</dbReference>
<evidence type="ECO:0000256" key="7">
    <source>
        <dbReference type="ARBA" id="ARBA00022723"/>
    </source>
</evidence>
<dbReference type="SUPFAM" id="SSF47370">
    <property type="entry name" value="Bromodomain"/>
    <property type="match status" value="1"/>
</dbReference>
<dbReference type="CDD" id="cd20159">
    <property type="entry name" value="PWWP_BS69"/>
    <property type="match status" value="1"/>
</dbReference>
<dbReference type="GO" id="GO:0003677">
    <property type="term" value="F:DNA binding"/>
    <property type="evidence" value="ECO:0007669"/>
    <property type="project" value="InterPro"/>
</dbReference>
<evidence type="ECO:0000259" key="20">
    <source>
        <dbReference type="PROSITE" id="PS52014"/>
    </source>
</evidence>
<evidence type="ECO:0000256" key="13">
    <source>
        <dbReference type="ARBA" id="ARBA00023117"/>
    </source>
</evidence>
<evidence type="ECO:0000256" key="6">
    <source>
        <dbReference type="ARBA" id="ARBA00022553"/>
    </source>
</evidence>
<dbReference type="SMR" id="A0A482X953"/>
<evidence type="ECO:0000256" key="15">
    <source>
        <dbReference type="ARBA" id="ARBA00023242"/>
    </source>
</evidence>
<feature type="compositionally biased region" description="Acidic residues" evidence="17">
    <location>
        <begin position="427"/>
        <end position="436"/>
    </location>
</feature>
<keyword evidence="15" id="KW-0539">Nucleus</keyword>
<protein>
    <recommendedName>
        <fullName evidence="23">MYND-type domain-containing protein</fullName>
    </recommendedName>
</protein>
<dbReference type="FunCoup" id="A0A482X953">
    <property type="interactions" value="605"/>
</dbReference>
<evidence type="ECO:0000256" key="12">
    <source>
        <dbReference type="ARBA" id="ARBA00023015"/>
    </source>
</evidence>
<dbReference type="SUPFAM" id="SSF57903">
    <property type="entry name" value="FYVE/PHD zinc finger"/>
    <property type="match status" value="1"/>
</dbReference>
<dbReference type="OrthoDB" id="6272564at2759"/>
<feature type="compositionally biased region" description="Basic residues" evidence="17">
    <location>
        <begin position="471"/>
        <end position="481"/>
    </location>
</feature>
<sequence>MKMNKKLFYAMSRRRVSDPQITQQLWDAIKTIRYQRQVPDIDRIAKYMLKTYNVNHEEVVRQLGYCVRDGLLEQVKRMGFKGSKVGVEQEGYKLPQETMKKDRHDWYCFERHHGGDVISCDSCHRVYHLACIGKEELPETDVKHKFKCSVCKMCEERDQSFEIKKSQLNRLLRFTCNHLKQRMPGCITDRPTVPIVTPHITDRWASATPRRSASEVPNSFKFVSGDKDEWRKDYLIHRYMDLPMMQSKAESGKYEYLEEFKADAQTVVHNVVILHGVHSIKADEARLMLRDCLNDLQEIRQCRDCYRYSCDKTNRRWFCKPCRPPHTLVYAKQKGSAYWPAKVIKIDGDSYDVRFFGGQHEHVIVDKAYIRPISVNIHTLQSDAQVKKSSAWNKACEELKKHQKLLEKVRIVTNNFTLPAPESSSSSEDEDEEEVEEVNKKEVEAEAEDEKSQSCSEESSTRTSTLSTAKEKKKKNAKASKKPPSIADEEEASPSPKRKGRPKKSDVATPTPNDKIEQEESSVASEDVLVSAPEKEEKVTTPQELPSAQRKRGRPPGSKNKTPTKKILLEKKSGSQKSKKSSSAKSKKKASKGDDSRISSDDEEEEEDDEDGDDEEEEEEDEDGESSSKDANEDKEDLEPMELTEETKNDENAQDGEDEDNSKDELGPPQLQHGPSSKKESPISSTTLSPPHLVKKEEEEMVSSSSQEPQVRSVAVQAKISEKKSQEKPSKELISRIRAELDFEKQKEFERELEKVNNDHLVELNILREKHALQISDTKKKQWCYNCEAEAIYHCCWNTAYCSTECQQLHWQKEHKRVCRRKR</sequence>
<dbReference type="InterPro" id="IPR002893">
    <property type="entry name" value="Znf_MYND"/>
</dbReference>
<dbReference type="GO" id="GO:0003714">
    <property type="term" value="F:transcription corepressor activity"/>
    <property type="evidence" value="ECO:0007669"/>
    <property type="project" value="InterPro"/>
</dbReference>
<evidence type="ECO:0000256" key="1">
    <source>
        <dbReference type="ARBA" id="ARBA00004123"/>
    </source>
</evidence>
<keyword evidence="12" id="KW-0805">Transcription regulation</keyword>
<feature type="compositionally biased region" description="Acidic residues" evidence="17">
    <location>
        <begin position="652"/>
        <end position="662"/>
    </location>
</feature>
<reference evidence="21 22" key="1">
    <citation type="journal article" date="2017" name="Gigascience">
        <title>Genome sequence of the small brown planthopper, Laodelphax striatellus.</title>
        <authorList>
            <person name="Zhu J."/>
            <person name="Jiang F."/>
            <person name="Wang X."/>
            <person name="Yang P."/>
            <person name="Bao Y."/>
            <person name="Zhao W."/>
            <person name="Wang W."/>
            <person name="Lu H."/>
            <person name="Wang Q."/>
            <person name="Cui N."/>
            <person name="Li J."/>
            <person name="Chen X."/>
            <person name="Luo L."/>
            <person name="Yu J."/>
            <person name="Kang L."/>
            <person name="Cui F."/>
        </authorList>
    </citation>
    <scope>NUCLEOTIDE SEQUENCE [LARGE SCALE GENOMIC DNA]</scope>
    <source>
        <strain evidence="21">Lst14</strain>
    </source>
</reference>
<evidence type="ECO:0000256" key="8">
    <source>
        <dbReference type="ARBA" id="ARBA00022771"/>
    </source>
</evidence>
<dbReference type="GO" id="GO:0009966">
    <property type="term" value="P:regulation of signal transduction"/>
    <property type="evidence" value="ECO:0007669"/>
    <property type="project" value="TreeGrafter"/>
</dbReference>
<keyword evidence="14" id="KW-0804">Transcription</keyword>
<evidence type="ECO:0000256" key="17">
    <source>
        <dbReference type="SAM" id="MobiDB-lite"/>
    </source>
</evidence>
<dbReference type="FunFam" id="6.10.140.2220:FF:000002">
    <property type="entry name" value="Protein kinase C-binding protein 1 isoform C"/>
    <property type="match status" value="1"/>
</dbReference>
<dbReference type="InterPro" id="IPR013083">
    <property type="entry name" value="Znf_RING/FYVE/PHD"/>
</dbReference>
<feature type="region of interest" description="Disordered" evidence="17">
    <location>
        <begin position="417"/>
        <end position="729"/>
    </location>
</feature>
<dbReference type="Gene3D" id="2.30.30.140">
    <property type="match status" value="1"/>
</dbReference>
<dbReference type="InterPro" id="IPR011011">
    <property type="entry name" value="Znf_FYVE_PHD"/>
</dbReference>
<evidence type="ECO:0000256" key="16">
    <source>
        <dbReference type="PROSITE-ProRule" id="PRU00134"/>
    </source>
</evidence>
<evidence type="ECO:0000256" key="9">
    <source>
        <dbReference type="ARBA" id="ARBA00022833"/>
    </source>
</evidence>
<feature type="compositionally biased region" description="Basic and acidic residues" evidence="17">
    <location>
        <begin position="720"/>
        <end position="729"/>
    </location>
</feature>